<organism evidence="2 3">
    <name type="scientific">Akanthomyces muscarius</name>
    <name type="common">Entomopathogenic fungus</name>
    <name type="synonym">Lecanicillium muscarium</name>
    <dbReference type="NCBI Taxonomy" id="2231603"/>
    <lineage>
        <taxon>Eukaryota</taxon>
        <taxon>Fungi</taxon>
        <taxon>Dikarya</taxon>
        <taxon>Ascomycota</taxon>
        <taxon>Pezizomycotina</taxon>
        <taxon>Sordariomycetes</taxon>
        <taxon>Hypocreomycetidae</taxon>
        <taxon>Hypocreales</taxon>
        <taxon>Cordycipitaceae</taxon>
        <taxon>Akanthomyces</taxon>
    </lineage>
</organism>
<keyword evidence="1" id="KW-0812">Transmembrane</keyword>
<comment type="caution">
    <text evidence="2">The sequence shown here is derived from an EMBL/GenBank/DDBJ whole genome shotgun (WGS) entry which is preliminary data.</text>
</comment>
<keyword evidence="1" id="KW-1133">Transmembrane helix</keyword>
<proteinExistence type="predicted"/>
<sequence length="111" mass="12218">MKEGSQQPDQRNSATLFSGVQHFPLYFISLAFLGLFPVLFHYDSISFVKLYQLALTGAVPHPLPMSFPASLLLILAPSGILHQDLCVLVFILPSSLGCTCHSPSRSRWLSS</sequence>
<evidence type="ECO:0000313" key="3">
    <source>
        <dbReference type="Proteomes" id="UP001144673"/>
    </source>
</evidence>
<reference evidence="2" key="1">
    <citation type="journal article" date="2023" name="Access Microbiol">
        <title>De-novo genome assembly for Akanthomyces muscarius, a biocontrol agent of insect agricultural pests.</title>
        <authorList>
            <person name="Erdos Z."/>
            <person name="Studholme D.J."/>
            <person name="Raymond B."/>
            <person name="Sharma M."/>
        </authorList>
    </citation>
    <scope>NUCLEOTIDE SEQUENCE</scope>
    <source>
        <strain evidence="2">Ve6</strain>
    </source>
</reference>
<dbReference type="AlphaFoldDB" id="A0A9W8URG4"/>
<dbReference type="EMBL" id="JAJHUN010000001">
    <property type="protein sequence ID" value="KAJ4163208.1"/>
    <property type="molecule type" value="Genomic_DNA"/>
</dbReference>
<evidence type="ECO:0000256" key="1">
    <source>
        <dbReference type="SAM" id="Phobius"/>
    </source>
</evidence>
<keyword evidence="3" id="KW-1185">Reference proteome</keyword>
<feature type="transmembrane region" description="Helical" evidence="1">
    <location>
        <begin position="23"/>
        <end position="42"/>
    </location>
</feature>
<protein>
    <submittedName>
        <fullName evidence="2">Uncharacterized protein</fullName>
    </submittedName>
</protein>
<evidence type="ECO:0000313" key="2">
    <source>
        <dbReference type="EMBL" id="KAJ4163208.1"/>
    </source>
</evidence>
<dbReference type="KEGG" id="amus:LMH87_004951"/>
<gene>
    <name evidence="2" type="ORF">LMH87_004951</name>
</gene>
<dbReference type="Proteomes" id="UP001144673">
    <property type="component" value="Chromosome 1"/>
</dbReference>
<accession>A0A9W8URG4</accession>
<dbReference type="GeneID" id="80892110"/>
<dbReference type="RefSeq" id="XP_056058123.1">
    <property type="nucleotide sequence ID" value="XM_056202582.1"/>
</dbReference>
<keyword evidence="1" id="KW-0472">Membrane</keyword>
<name>A0A9W8URG4_AKAMU</name>